<accession>A0ACB5U2J6</accession>
<protein>
    <submittedName>
        <fullName evidence="1">Unnamed protein product</fullName>
    </submittedName>
</protein>
<sequence length="382" mass="43975">MFQELRRHKPSVLYIPDLLSFMQNITPSIKATITNMTRNMSPNDQVLILGMVEESDELNYESMDLLPELKSTFQFNNRNIVEIKRPSVSEIEEFFKFAFDSITLTPIEFDDLSVRPKRKLKKLKVIKMEEKPKADNFKKEKEQAMHDMRLKNLLMVKLSVLMETCKNRFRRFRKPIIDDSELIHLFGGVPNPAARYQLQNDKILDTSTGKLFYNMDLEIVEERLWNGFYSEPKQFADDIKSIVSDSETANDRERITRSKEMLAHIMVGLDEIRVQTPQLLEEWKQVRLREKKRQLEQCQKLKEQELEREAKAMANGLQALAANGDANVEGAGVAPIGASPAVEGVAADAIEPQDGDKVQTQTQTQAQLQPNQNKDSSLEDER</sequence>
<evidence type="ECO:0000313" key="1">
    <source>
        <dbReference type="EMBL" id="GMF00026.1"/>
    </source>
</evidence>
<dbReference type="Proteomes" id="UP001165064">
    <property type="component" value="Unassembled WGS sequence"/>
</dbReference>
<gene>
    <name evidence="1" type="ORF">Amon02_001089600</name>
</gene>
<organism evidence="1 2">
    <name type="scientific">Ambrosiozyma monospora</name>
    <name type="common">Yeast</name>
    <name type="synonym">Endomycopsis monosporus</name>
    <dbReference type="NCBI Taxonomy" id="43982"/>
    <lineage>
        <taxon>Eukaryota</taxon>
        <taxon>Fungi</taxon>
        <taxon>Dikarya</taxon>
        <taxon>Ascomycota</taxon>
        <taxon>Saccharomycotina</taxon>
        <taxon>Pichiomycetes</taxon>
        <taxon>Pichiales</taxon>
        <taxon>Pichiaceae</taxon>
        <taxon>Ambrosiozyma</taxon>
    </lineage>
</organism>
<keyword evidence="2" id="KW-1185">Reference proteome</keyword>
<comment type="caution">
    <text evidence="1">The sequence shown here is derived from an EMBL/GenBank/DDBJ whole genome shotgun (WGS) entry which is preliminary data.</text>
</comment>
<evidence type="ECO:0000313" key="2">
    <source>
        <dbReference type="Proteomes" id="UP001165064"/>
    </source>
</evidence>
<name>A0ACB5U2J6_AMBMO</name>
<reference evidence="1" key="1">
    <citation type="submission" date="2023-04" db="EMBL/GenBank/DDBJ databases">
        <title>Ambrosiozyma monospora NBRC 10751.</title>
        <authorList>
            <person name="Ichikawa N."/>
            <person name="Sato H."/>
            <person name="Tonouchi N."/>
        </authorList>
    </citation>
    <scope>NUCLEOTIDE SEQUENCE</scope>
    <source>
        <strain evidence="1">NBRC 10751</strain>
    </source>
</reference>
<dbReference type="EMBL" id="BSXS01011237">
    <property type="protein sequence ID" value="GMF00026.1"/>
    <property type="molecule type" value="Genomic_DNA"/>
</dbReference>
<proteinExistence type="predicted"/>